<dbReference type="GO" id="GO:0016987">
    <property type="term" value="F:sigma factor activity"/>
    <property type="evidence" value="ECO:0007669"/>
    <property type="project" value="UniProtKB-KW"/>
</dbReference>
<dbReference type="InterPro" id="IPR039425">
    <property type="entry name" value="RNA_pol_sigma-70-like"/>
</dbReference>
<dbReference type="InterPro" id="IPR013324">
    <property type="entry name" value="RNA_pol_sigma_r3/r4-like"/>
</dbReference>
<feature type="domain" description="RNA polymerase sigma factor 70 region 4 type 2" evidence="6">
    <location>
        <begin position="121"/>
        <end position="173"/>
    </location>
</feature>
<dbReference type="InterPro" id="IPR036388">
    <property type="entry name" value="WH-like_DNA-bd_sf"/>
</dbReference>
<comment type="caution">
    <text evidence="7">The sequence shown here is derived from an EMBL/GenBank/DDBJ whole genome shotgun (WGS) entry which is preliminary data.</text>
</comment>
<dbReference type="InterPro" id="IPR007627">
    <property type="entry name" value="RNA_pol_sigma70_r2"/>
</dbReference>
<dbReference type="SUPFAM" id="SSF88659">
    <property type="entry name" value="Sigma3 and sigma4 domains of RNA polymerase sigma factors"/>
    <property type="match status" value="1"/>
</dbReference>
<name>A0A9D9DYS6_9FIRM</name>
<sequence>MLKKTDDYELVKMSLNGDNDAFAELVSRYKNLVYSVVLRMVNDSEEANDLAQEIFIKVYKNLDKYQPEFKFSTWLIRISTNHVIDYRRKKKHETVSIDDMVYDLPENNTPESKYIEKEEKLSIEKALNSLPDMYKIPIVLFHKQGLSYQDIADITNEPLSKVKNRIFRGRKMLKDILMGKESR</sequence>
<proteinExistence type="inferred from homology"/>
<dbReference type="CDD" id="cd06171">
    <property type="entry name" value="Sigma70_r4"/>
    <property type="match status" value="1"/>
</dbReference>
<dbReference type="InterPro" id="IPR013325">
    <property type="entry name" value="RNA_pol_sigma_r2"/>
</dbReference>
<dbReference type="PANTHER" id="PTHR43133">
    <property type="entry name" value="RNA POLYMERASE ECF-TYPE SIGMA FACTO"/>
    <property type="match status" value="1"/>
</dbReference>
<evidence type="ECO:0000256" key="2">
    <source>
        <dbReference type="ARBA" id="ARBA00023015"/>
    </source>
</evidence>
<keyword evidence="2" id="KW-0805">Transcription regulation</keyword>
<dbReference type="Gene3D" id="1.10.10.10">
    <property type="entry name" value="Winged helix-like DNA-binding domain superfamily/Winged helix DNA-binding domain"/>
    <property type="match status" value="1"/>
</dbReference>
<feature type="domain" description="RNA polymerase sigma-70 region 2" evidence="5">
    <location>
        <begin position="25"/>
        <end position="91"/>
    </location>
</feature>
<dbReference type="GO" id="GO:0006352">
    <property type="term" value="P:DNA-templated transcription initiation"/>
    <property type="evidence" value="ECO:0007669"/>
    <property type="project" value="InterPro"/>
</dbReference>
<dbReference type="NCBIfam" id="TIGR02937">
    <property type="entry name" value="sigma70-ECF"/>
    <property type="match status" value="1"/>
</dbReference>
<gene>
    <name evidence="7" type="ORF">IAC55_08200</name>
</gene>
<reference evidence="7" key="1">
    <citation type="submission" date="2020-10" db="EMBL/GenBank/DDBJ databases">
        <authorList>
            <person name="Gilroy R."/>
        </authorList>
    </citation>
    <scope>NUCLEOTIDE SEQUENCE</scope>
    <source>
        <strain evidence="7">F6-4510</strain>
    </source>
</reference>
<reference evidence="7" key="2">
    <citation type="journal article" date="2021" name="PeerJ">
        <title>Extensive microbial diversity within the chicken gut microbiome revealed by metagenomics and culture.</title>
        <authorList>
            <person name="Gilroy R."/>
            <person name="Ravi A."/>
            <person name="Getino M."/>
            <person name="Pursley I."/>
            <person name="Horton D.L."/>
            <person name="Alikhan N.F."/>
            <person name="Baker D."/>
            <person name="Gharbi K."/>
            <person name="Hall N."/>
            <person name="Watson M."/>
            <person name="Adriaenssens E.M."/>
            <person name="Foster-Nyarko E."/>
            <person name="Jarju S."/>
            <person name="Secka A."/>
            <person name="Antonio M."/>
            <person name="Oren A."/>
            <person name="Chaudhuri R.R."/>
            <person name="La Ragione R."/>
            <person name="Hildebrand F."/>
            <person name="Pallen M.J."/>
        </authorList>
    </citation>
    <scope>NUCLEOTIDE SEQUENCE</scope>
    <source>
        <strain evidence="7">F6-4510</strain>
    </source>
</reference>
<dbReference type="Pfam" id="PF04542">
    <property type="entry name" value="Sigma70_r2"/>
    <property type="match status" value="1"/>
</dbReference>
<evidence type="ECO:0000259" key="6">
    <source>
        <dbReference type="Pfam" id="PF08281"/>
    </source>
</evidence>
<evidence type="ECO:0000313" key="8">
    <source>
        <dbReference type="Proteomes" id="UP000823611"/>
    </source>
</evidence>
<dbReference type="AlphaFoldDB" id="A0A9D9DYS6"/>
<dbReference type="Proteomes" id="UP000823611">
    <property type="component" value="Unassembled WGS sequence"/>
</dbReference>
<dbReference type="GO" id="GO:0003677">
    <property type="term" value="F:DNA binding"/>
    <property type="evidence" value="ECO:0007669"/>
    <property type="project" value="InterPro"/>
</dbReference>
<comment type="similarity">
    <text evidence="1">Belongs to the sigma-70 factor family. ECF subfamily.</text>
</comment>
<dbReference type="InterPro" id="IPR014284">
    <property type="entry name" value="RNA_pol_sigma-70_dom"/>
</dbReference>
<dbReference type="SUPFAM" id="SSF88946">
    <property type="entry name" value="Sigma2 domain of RNA polymerase sigma factors"/>
    <property type="match status" value="1"/>
</dbReference>
<dbReference type="InterPro" id="IPR013249">
    <property type="entry name" value="RNA_pol_sigma70_r4_t2"/>
</dbReference>
<dbReference type="Gene3D" id="1.10.1740.10">
    <property type="match status" value="1"/>
</dbReference>
<dbReference type="Pfam" id="PF08281">
    <property type="entry name" value="Sigma70_r4_2"/>
    <property type="match status" value="1"/>
</dbReference>
<keyword evidence="3" id="KW-0731">Sigma factor</keyword>
<evidence type="ECO:0000256" key="4">
    <source>
        <dbReference type="ARBA" id="ARBA00023163"/>
    </source>
</evidence>
<keyword evidence="4" id="KW-0804">Transcription</keyword>
<evidence type="ECO:0000256" key="1">
    <source>
        <dbReference type="ARBA" id="ARBA00010641"/>
    </source>
</evidence>
<organism evidence="7 8">
    <name type="scientific">Candidatus Fimicola merdigallinarum</name>
    <dbReference type="NCBI Taxonomy" id="2840819"/>
    <lineage>
        <taxon>Bacteria</taxon>
        <taxon>Bacillati</taxon>
        <taxon>Bacillota</taxon>
        <taxon>Clostridia</taxon>
        <taxon>Lachnospirales</taxon>
        <taxon>Lachnospiraceae</taxon>
        <taxon>Lachnospiraceae incertae sedis</taxon>
        <taxon>Candidatus Fimicola</taxon>
    </lineage>
</organism>
<evidence type="ECO:0000256" key="3">
    <source>
        <dbReference type="ARBA" id="ARBA00023082"/>
    </source>
</evidence>
<evidence type="ECO:0000313" key="7">
    <source>
        <dbReference type="EMBL" id="MBO8435283.1"/>
    </source>
</evidence>
<dbReference type="PANTHER" id="PTHR43133:SF51">
    <property type="entry name" value="RNA POLYMERASE SIGMA FACTOR"/>
    <property type="match status" value="1"/>
</dbReference>
<dbReference type="EMBL" id="JADIMX010000159">
    <property type="protein sequence ID" value="MBO8435283.1"/>
    <property type="molecule type" value="Genomic_DNA"/>
</dbReference>
<accession>A0A9D9DYS6</accession>
<protein>
    <submittedName>
        <fullName evidence="7">Sigma-70 family RNA polymerase sigma factor</fullName>
    </submittedName>
</protein>
<evidence type="ECO:0000259" key="5">
    <source>
        <dbReference type="Pfam" id="PF04542"/>
    </source>
</evidence>